<proteinExistence type="predicted"/>
<gene>
    <name evidence="1" type="ORF">BDV28DRAFT_65781</name>
</gene>
<keyword evidence="2" id="KW-1185">Reference proteome</keyword>
<accession>A0A5N6ZH30</accession>
<dbReference type="EMBL" id="ML739035">
    <property type="protein sequence ID" value="KAE8356805.1"/>
    <property type="molecule type" value="Genomic_DNA"/>
</dbReference>
<dbReference type="Proteomes" id="UP000327118">
    <property type="component" value="Unassembled WGS sequence"/>
</dbReference>
<reference evidence="2" key="1">
    <citation type="submission" date="2019-04" db="EMBL/GenBank/DDBJ databases">
        <title>Friends and foes A comparative genomics studyof 23 Aspergillus species from section Flavi.</title>
        <authorList>
            <consortium name="DOE Joint Genome Institute"/>
            <person name="Kjaerbolling I."/>
            <person name="Vesth T."/>
            <person name="Frisvad J.C."/>
            <person name="Nybo J.L."/>
            <person name="Theobald S."/>
            <person name="Kildgaard S."/>
            <person name="Isbrandt T."/>
            <person name="Kuo A."/>
            <person name="Sato A."/>
            <person name="Lyhne E.K."/>
            <person name="Kogle M.E."/>
            <person name="Wiebenga A."/>
            <person name="Kun R.S."/>
            <person name="Lubbers R.J."/>
            <person name="Makela M.R."/>
            <person name="Barry K."/>
            <person name="Chovatia M."/>
            <person name="Clum A."/>
            <person name="Daum C."/>
            <person name="Haridas S."/>
            <person name="He G."/>
            <person name="LaButti K."/>
            <person name="Lipzen A."/>
            <person name="Mondo S."/>
            <person name="Riley R."/>
            <person name="Salamov A."/>
            <person name="Simmons B.A."/>
            <person name="Magnuson J.K."/>
            <person name="Henrissat B."/>
            <person name="Mortensen U.H."/>
            <person name="Larsen T.O."/>
            <person name="Devries R.P."/>
            <person name="Grigoriev I.V."/>
            <person name="Machida M."/>
            <person name="Baker S.E."/>
            <person name="Andersen M.R."/>
        </authorList>
    </citation>
    <scope>NUCLEOTIDE SEQUENCE [LARGE SCALE GENOMIC DNA]</scope>
    <source>
        <strain evidence="2">CBS 553.77</strain>
    </source>
</reference>
<sequence>MPGSISTRGSSLSSTSLTPVGPVCMHTNTLSVLLWLVFPPQRCLQPDLAPCRLILTLTSLSRVSTERLPAVYGNTGPNNGYETRVRITLVI</sequence>
<organism evidence="1 2">
    <name type="scientific">Aspergillus coremiiformis</name>
    <dbReference type="NCBI Taxonomy" id="138285"/>
    <lineage>
        <taxon>Eukaryota</taxon>
        <taxon>Fungi</taxon>
        <taxon>Dikarya</taxon>
        <taxon>Ascomycota</taxon>
        <taxon>Pezizomycotina</taxon>
        <taxon>Eurotiomycetes</taxon>
        <taxon>Eurotiomycetidae</taxon>
        <taxon>Eurotiales</taxon>
        <taxon>Aspergillaceae</taxon>
        <taxon>Aspergillus</taxon>
        <taxon>Aspergillus subgen. Circumdati</taxon>
    </lineage>
</organism>
<evidence type="ECO:0000313" key="1">
    <source>
        <dbReference type="EMBL" id="KAE8356805.1"/>
    </source>
</evidence>
<protein>
    <submittedName>
        <fullName evidence="1">Uncharacterized protein</fullName>
    </submittedName>
</protein>
<dbReference type="AlphaFoldDB" id="A0A5N6ZH30"/>
<evidence type="ECO:0000313" key="2">
    <source>
        <dbReference type="Proteomes" id="UP000327118"/>
    </source>
</evidence>
<name>A0A5N6ZH30_9EURO</name>